<dbReference type="STRING" id="1537102.L0AY95"/>
<dbReference type="AlphaFoldDB" id="L0AY95"/>
<protein>
    <submittedName>
        <fullName evidence="2">Signal peptide-containing protein</fullName>
    </submittedName>
</protein>
<keyword evidence="3" id="KW-1185">Reference proteome</keyword>
<organism evidence="2 3">
    <name type="scientific">Theileria equi strain WA</name>
    <dbReference type="NCBI Taxonomy" id="1537102"/>
    <lineage>
        <taxon>Eukaryota</taxon>
        <taxon>Sar</taxon>
        <taxon>Alveolata</taxon>
        <taxon>Apicomplexa</taxon>
        <taxon>Aconoidasida</taxon>
        <taxon>Piroplasmida</taxon>
        <taxon>Theileriidae</taxon>
        <taxon>Theileria</taxon>
    </lineage>
</organism>
<dbReference type="Proteomes" id="UP000031512">
    <property type="component" value="Chromosome 1"/>
</dbReference>
<accession>L0AY95</accession>
<evidence type="ECO:0000256" key="1">
    <source>
        <dbReference type="SAM" id="SignalP"/>
    </source>
</evidence>
<proteinExistence type="predicted"/>
<gene>
    <name evidence="2" type="ORF">BEWA_028250</name>
</gene>
<dbReference type="RefSeq" id="XP_004829642.1">
    <property type="nucleotide sequence ID" value="XM_004829585.1"/>
</dbReference>
<keyword evidence="1" id="KW-0732">Signal</keyword>
<evidence type="ECO:0000313" key="3">
    <source>
        <dbReference type="Proteomes" id="UP000031512"/>
    </source>
</evidence>
<dbReference type="GeneID" id="15806108"/>
<dbReference type="KEGG" id="beq:BEWA_028250"/>
<feature type="chain" id="PRO_5003939538" evidence="1">
    <location>
        <begin position="19"/>
        <end position="252"/>
    </location>
</feature>
<dbReference type="VEuPathDB" id="PiroplasmaDB:BEWA_028250"/>
<sequence length="252" mass="28546">MRILVLFWVVSLVRLCHSLKLTSPLKKVGISFDLESPDINKVFASISRDAGLDVVKHLPKPHVQITKVIRGGSTVWTARQGESCTAITVPSLYSDTHVSLMCSLGNLVYTRRYRRAHTGWKQVSEGDFVKSVNDLSKKLKFVPQMLDISLIDPKKTEVYEDAADGVLHKSYFPKHGNFNRVSDGQNVVWYGDQKDVCTAVYSGTKDGVLLVTIHLSEQGGTELKHYMRRENEWFSVPHGDFNQENMIRAKYF</sequence>
<dbReference type="EMBL" id="CP001669">
    <property type="protein sequence ID" value="AFZ79976.1"/>
    <property type="molecule type" value="Genomic_DNA"/>
</dbReference>
<reference evidence="2 3" key="1">
    <citation type="journal article" date="2012" name="BMC Genomics">
        <title>Comparative genomic analysis and phylogenetic position of Theileria equi.</title>
        <authorList>
            <person name="Kappmeyer L.S."/>
            <person name="Thiagarajan M."/>
            <person name="Herndon D.R."/>
            <person name="Ramsay J.D."/>
            <person name="Caler E."/>
            <person name="Djikeng A."/>
            <person name="Gillespie J.J."/>
            <person name="Lau A.O."/>
            <person name="Roalson E.H."/>
            <person name="Silva J.C."/>
            <person name="Silva M.G."/>
            <person name="Suarez C.E."/>
            <person name="Ueti M.W."/>
            <person name="Nene V.M."/>
            <person name="Mealey R.H."/>
            <person name="Knowles D.P."/>
            <person name="Brayton K.A."/>
        </authorList>
    </citation>
    <scope>NUCLEOTIDE SEQUENCE [LARGE SCALE GENOMIC DNA]</scope>
    <source>
        <strain evidence="2 3">WA</strain>
    </source>
</reference>
<name>L0AY95_THEEQ</name>
<evidence type="ECO:0000313" key="2">
    <source>
        <dbReference type="EMBL" id="AFZ79976.1"/>
    </source>
</evidence>
<feature type="signal peptide" evidence="1">
    <location>
        <begin position="1"/>
        <end position="18"/>
    </location>
</feature>